<dbReference type="OrthoDB" id="275582at2759"/>
<comment type="caution">
    <text evidence="5">The sequence shown here is derived from an EMBL/GenBank/DDBJ whole genome shotgun (WGS) entry which is preliminary data.</text>
</comment>
<dbReference type="GO" id="GO:0032543">
    <property type="term" value="P:mitochondrial translation"/>
    <property type="evidence" value="ECO:0007669"/>
    <property type="project" value="TreeGrafter"/>
</dbReference>
<evidence type="ECO:0000256" key="1">
    <source>
        <dbReference type="ARBA" id="ARBA00006700"/>
    </source>
</evidence>
<comment type="similarity">
    <text evidence="1">Belongs to the universal ribosomal protein uL23 family.</text>
</comment>
<accession>A0A9W8HPA7</accession>
<sequence length="146" mass="17132">MAQRFGNAKVYFPNVVFKITPDARLGRNQAAFRVPLNINKLDIKDYLTHIYNVTVTDVRTVVFPGKLYLNRFTGQKERTSRTKKAIVTMKEEFKYPPEPNVDRDFGGMEMRYERLRMANRLRGWTGQTPEMLKLQKEILAKEENKS</sequence>
<dbReference type="InterPro" id="IPR012677">
    <property type="entry name" value="Nucleotide-bd_a/b_plait_sf"/>
</dbReference>
<keyword evidence="6" id="KW-1185">Reference proteome</keyword>
<dbReference type="Proteomes" id="UP001140217">
    <property type="component" value="Unassembled WGS sequence"/>
</dbReference>
<dbReference type="GO" id="GO:0005762">
    <property type="term" value="C:mitochondrial large ribosomal subunit"/>
    <property type="evidence" value="ECO:0007669"/>
    <property type="project" value="TreeGrafter"/>
</dbReference>
<protein>
    <recommendedName>
        <fullName evidence="4">Large ribosomal subunit protein uL23m</fullName>
    </recommendedName>
</protein>
<dbReference type="InterPro" id="IPR012678">
    <property type="entry name" value="Ribosomal_uL23/eL15/eS24_sf"/>
</dbReference>
<dbReference type="Gene3D" id="3.30.70.330">
    <property type="match status" value="1"/>
</dbReference>
<dbReference type="PANTHER" id="PTHR12059:SF5">
    <property type="entry name" value="LARGE RIBOSOMAL SUBUNIT PROTEIN UL23M"/>
    <property type="match status" value="1"/>
</dbReference>
<organism evidence="5 6">
    <name type="scientific">Coemansia javaensis</name>
    <dbReference type="NCBI Taxonomy" id="2761396"/>
    <lineage>
        <taxon>Eukaryota</taxon>
        <taxon>Fungi</taxon>
        <taxon>Fungi incertae sedis</taxon>
        <taxon>Zoopagomycota</taxon>
        <taxon>Kickxellomycotina</taxon>
        <taxon>Kickxellomycetes</taxon>
        <taxon>Kickxellales</taxon>
        <taxon>Kickxellaceae</taxon>
        <taxon>Coemansia</taxon>
    </lineage>
</organism>
<dbReference type="PANTHER" id="PTHR12059">
    <property type="entry name" value="RIBOSOMAL PROTEIN L23-RELATED"/>
    <property type="match status" value="1"/>
</dbReference>
<gene>
    <name evidence="5" type="primary">MRP20</name>
    <name evidence="5" type="ORF">H4R18_000535</name>
</gene>
<proteinExistence type="inferred from homology"/>
<dbReference type="EMBL" id="JANBUL010000011">
    <property type="protein sequence ID" value="KAJ2785452.1"/>
    <property type="molecule type" value="Genomic_DNA"/>
</dbReference>
<dbReference type="Pfam" id="PF00276">
    <property type="entry name" value="Ribosomal_L23"/>
    <property type="match status" value="1"/>
</dbReference>
<dbReference type="InterPro" id="IPR013025">
    <property type="entry name" value="Ribosomal_uL23-like"/>
</dbReference>
<keyword evidence="2 5" id="KW-0689">Ribosomal protein</keyword>
<dbReference type="AlphaFoldDB" id="A0A9W8HPA7"/>
<evidence type="ECO:0000256" key="2">
    <source>
        <dbReference type="ARBA" id="ARBA00022980"/>
    </source>
</evidence>
<name>A0A9W8HPA7_9FUNG</name>
<dbReference type="GO" id="GO:0003735">
    <property type="term" value="F:structural constituent of ribosome"/>
    <property type="evidence" value="ECO:0007669"/>
    <property type="project" value="InterPro"/>
</dbReference>
<keyword evidence="3" id="KW-0687">Ribonucleoprotein</keyword>
<evidence type="ECO:0000313" key="5">
    <source>
        <dbReference type="EMBL" id="KAJ2785452.1"/>
    </source>
</evidence>
<evidence type="ECO:0000256" key="3">
    <source>
        <dbReference type="ARBA" id="ARBA00023274"/>
    </source>
</evidence>
<reference evidence="5" key="1">
    <citation type="submission" date="2022-07" db="EMBL/GenBank/DDBJ databases">
        <title>Phylogenomic reconstructions and comparative analyses of Kickxellomycotina fungi.</title>
        <authorList>
            <person name="Reynolds N.K."/>
            <person name="Stajich J.E."/>
            <person name="Barry K."/>
            <person name="Grigoriev I.V."/>
            <person name="Crous P."/>
            <person name="Smith M.E."/>
        </authorList>
    </citation>
    <scope>NUCLEOTIDE SEQUENCE</scope>
    <source>
        <strain evidence="5">NBRC 105414</strain>
    </source>
</reference>
<dbReference type="SUPFAM" id="SSF54189">
    <property type="entry name" value="Ribosomal proteins S24e, L23 and L15e"/>
    <property type="match status" value="1"/>
</dbReference>
<evidence type="ECO:0000256" key="4">
    <source>
        <dbReference type="ARBA" id="ARBA00039977"/>
    </source>
</evidence>
<evidence type="ECO:0000313" key="6">
    <source>
        <dbReference type="Proteomes" id="UP001140217"/>
    </source>
</evidence>